<dbReference type="PANTHER" id="PTHR22914">
    <property type="entry name" value="CHITIN SYNTHASE"/>
    <property type="match status" value="1"/>
</dbReference>
<keyword evidence="2 5" id="KW-0812">Transmembrane</keyword>
<evidence type="ECO:0000313" key="7">
    <source>
        <dbReference type="Proteomes" id="UP000807504"/>
    </source>
</evidence>
<feature type="transmembrane region" description="Helical" evidence="5">
    <location>
        <begin position="322"/>
        <end position="343"/>
    </location>
</feature>
<evidence type="ECO:0000256" key="2">
    <source>
        <dbReference type="ARBA" id="ARBA00022692"/>
    </source>
</evidence>
<keyword evidence="5" id="KW-1133">Transmembrane helix</keyword>
<dbReference type="GO" id="GO:0071944">
    <property type="term" value="C:cell periphery"/>
    <property type="evidence" value="ECO:0007669"/>
    <property type="project" value="TreeGrafter"/>
</dbReference>
<protein>
    <submittedName>
        <fullName evidence="6">Chitin synthase chs-2 like protein</fullName>
    </submittedName>
</protein>
<sequence>MTASFIVAALAHPQEFWCVVHGLIYFLSVPSMYLLLALYSFINLHVVSWGTREVQTKRPRETTLAAEHDTFKPRRTVPPTVSKKSGILDWMPFLGNTAEEEGSISFGFANLFRCMCCTYPKPDPSALQMIKLEGYLKDISNNIQSMQKQLDSTNQRFSGFRRRSILNVQQKDLNAVPEDGNVEEDDAYEEESNDDPEEHTYNQPDNNDHWLSDSSLKKSHTKQLSDEEKVFWNELIDRYLYPLIDNPEEKAKVSRQLIELRNKVVFGVLMLNSLFILIVFLLQMQKETLHVEWPLNGKANITYIAINTEIKIEMTYLQLEPINLVLVFFFTLILVIQFIAMLFHRLETLSHILASTTLVDQNDKDTNEINFSKLTDLLQKQGLKDDDDEDEVDGDMPDQTIMNAPMREKRGTMIPNGFAEHISLLGSGIRERPKFRSLSIALEKDLQKILDKDPKFNSKVRRMSRNPDALDALKRRTSMYNTRSPTPRSTILAGIEDLDNAFGTPIVSARHSMYNPSFDTESVNSIQMVDFGANQTSVAGTSFAKRDARNSSLRRKLDQIKEDIGKPEEV</sequence>
<feature type="transmembrane region" description="Helical" evidence="5">
    <location>
        <begin position="23"/>
        <end position="42"/>
    </location>
</feature>
<evidence type="ECO:0000256" key="5">
    <source>
        <dbReference type="SAM" id="Phobius"/>
    </source>
</evidence>
<feature type="compositionally biased region" description="Acidic residues" evidence="4">
    <location>
        <begin position="180"/>
        <end position="197"/>
    </location>
</feature>
<evidence type="ECO:0000256" key="4">
    <source>
        <dbReference type="SAM" id="MobiDB-lite"/>
    </source>
</evidence>
<comment type="caution">
    <text evidence="6">The sequence shown here is derived from an EMBL/GenBank/DDBJ whole genome shotgun (WGS) entry which is preliminary data.</text>
</comment>
<feature type="region of interest" description="Disordered" evidence="4">
    <location>
        <begin position="172"/>
        <end position="213"/>
    </location>
</feature>
<feature type="region of interest" description="Disordered" evidence="4">
    <location>
        <begin position="546"/>
        <end position="570"/>
    </location>
</feature>
<dbReference type="EMBL" id="JABXBU010000002">
    <property type="protein sequence ID" value="KAF8793907.1"/>
    <property type="molecule type" value="Genomic_DNA"/>
</dbReference>
<dbReference type="GO" id="GO:0016020">
    <property type="term" value="C:membrane"/>
    <property type="evidence" value="ECO:0007669"/>
    <property type="project" value="UniProtKB-SubCell"/>
</dbReference>
<organism evidence="6 7">
    <name type="scientific">Argiope bruennichi</name>
    <name type="common">Wasp spider</name>
    <name type="synonym">Aranea bruennichi</name>
    <dbReference type="NCBI Taxonomy" id="94029"/>
    <lineage>
        <taxon>Eukaryota</taxon>
        <taxon>Metazoa</taxon>
        <taxon>Ecdysozoa</taxon>
        <taxon>Arthropoda</taxon>
        <taxon>Chelicerata</taxon>
        <taxon>Arachnida</taxon>
        <taxon>Araneae</taxon>
        <taxon>Araneomorphae</taxon>
        <taxon>Entelegynae</taxon>
        <taxon>Araneoidea</taxon>
        <taxon>Araneidae</taxon>
        <taxon>Argiope</taxon>
    </lineage>
</organism>
<dbReference type="AlphaFoldDB" id="A0A8T0FRY5"/>
<reference evidence="6" key="2">
    <citation type="submission" date="2020-06" db="EMBL/GenBank/DDBJ databases">
        <authorList>
            <person name="Sheffer M."/>
        </authorList>
    </citation>
    <scope>NUCLEOTIDE SEQUENCE</scope>
</reference>
<accession>A0A8T0FRY5</accession>
<evidence type="ECO:0000313" key="6">
    <source>
        <dbReference type="EMBL" id="KAF8793907.1"/>
    </source>
</evidence>
<feature type="transmembrane region" description="Helical" evidence="5">
    <location>
        <begin position="264"/>
        <end position="284"/>
    </location>
</feature>
<gene>
    <name evidence="6" type="ORF">HNY73_001938</name>
</gene>
<keyword evidence="7" id="KW-1185">Reference proteome</keyword>
<dbReference type="GO" id="GO:0004100">
    <property type="term" value="F:chitin synthase activity"/>
    <property type="evidence" value="ECO:0007669"/>
    <property type="project" value="InterPro"/>
</dbReference>
<dbReference type="InterPro" id="IPR004835">
    <property type="entry name" value="Chitin_synth"/>
</dbReference>
<reference evidence="6" key="1">
    <citation type="journal article" date="2020" name="bioRxiv">
        <title>Chromosome-level reference genome of the European wasp spider Argiope bruennichi: a resource for studies on range expansion and evolutionary adaptation.</title>
        <authorList>
            <person name="Sheffer M.M."/>
            <person name="Hoppe A."/>
            <person name="Krehenwinkel H."/>
            <person name="Uhl G."/>
            <person name="Kuss A.W."/>
            <person name="Jensen L."/>
            <person name="Jensen C."/>
            <person name="Gillespie R.G."/>
            <person name="Hoff K.J."/>
            <person name="Prost S."/>
        </authorList>
    </citation>
    <scope>NUCLEOTIDE SEQUENCE</scope>
</reference>
<evidence type="ECO:0000256" key="1">
    <source>
        <dbReference type="ARBA" id="ARBA00004141"/>
    </source>
</evidence>
<dbReference type="Proteomes" id="UP000807504">
    <property type="component" value="Unassembled WGS sequence"/>
</dbReference>
<keyword evidence="3 5" id="KW-0472">Membrane</keyword>
<dbReference type="GO" id="GO:0006031">
    <property type="term" value="P:chitin biosynthetic process"/>
    <property type="evidence" value="ECO:0007669"/>
    <property type="project" value="TreeGrafter"/>
</dbReference>
<dbReference type="PANTHER" id="PTHR22914:SF42">
    <property type="entry name" value="CHITIN SYNTHASE"/>
    <property type="match status" value="1"/>
</dbReference>
<proteinExistence type="predicted"/>
<name>A0A8T0FRY5_ARGBR</name>
<comment type="subcellular location">
    <subcellularLocation>
        <location evidence="1">Membrane</location>
        <topology evidence="1">Multi-pass membrane protein</topology>
    </subcellularLocation>
</comment>
<evidence type="ECO:0000256" key="3">
    <source>
        <dbReference type="ARBA" id="ARBA00023136"/>
    </source>
</evidence>